<gene>
    <name evidence="2" type="primary">umuD</name>
    <name evidence="2" type="ORF">M0L20_28425</name>
</gene>
<reference evidence="2 3" key="1">
    <citation type="submission" date="2022-04" db="EMBL/GenBank/DDBJ databases">
        <title>Spirosoma sp. strain RP8 genome sequencing and assembly.</title>
        <authorList>
            <person name="Jung Y."/>
        </authorList>
    </citation>
    <scope>NUCLEOTIDE SEQUENCE [LARGE SCALE GENOMIC DNA]</scope>
    <source>
        <strain evidence="2 3">RP8</strain>
    </source>
</reference>
<dbReference type="InterPro" id="IPR050077">
    <property type="entry name" value="LexA_repressor"/>
</dbReference>
<protein>
    <submittedName>
        <fullName evidence="2">Translesion error-prone DNA polymerase V autoproteolytic subunit</fullName>
        <ecNumber evidence="2">2.7.7.7</ecNumber>
    </submittedName>
</protein>
<dbReference type="Gene3D" id="2.10.109.10">
    <property type="entry name" value="Umud Fragment, subunit A"/>
    <property type="match status" value="1"/>
</dbReference>
<accession>A0ABT0HUF8</accession>
<dbReference type="PANTHER" id="PTHR33516">
    <property type="entry name" value="LEXA REPRESSOR"/>
    <property type="match status" value="1"/>
</dbReference>
<dbReference type="SUPFAM" id="SSF51306">
    <property type="entry name" value="LexA/Signal peptidase"/>
    <property type="match status" value="1"/>
</dbReference>
<feature type="domain" description="Peptidase S24/S26A/S26B/S26C" evidence="1">
    <location>
        <begin position="25"/>
        <end position="145"/>
    </location>
</feature>
<dbReference type="EC" id="2.7.7.7" evidence="2"/>
<keyword evidence="3" id="KW-1185">Reference proteome</keyword>
<dbReference type="NCBIfam" id="NF007621">
    <property type="entry name" value="PRK10276.1"/>
    <property type="match status" value="1"/>
</dbReference>
<dbReference type="Proteomes" id="UP001202180">
    <property type="component" value="Unassembled WGS sequence"/>
</dbReference>
<proteinExistence type="predicted"/>
<comment type="caution">
    <text evidence="2">The sequence shown here is derived from an EMBL/GenBank/DDBJ whole genome shotgun (WGS) entry which is preliminary data.</text>
</comment>
<dbReference type="GO" id="GO:0003887">
    <property type="term" value="F:DNA-directed DNA polymerase activity"/>
    <property type="evidence" value="ECO:0007669"/>
    <property type="project" value="UniProtKB-EC"/>
</dbReference>
<evidence type="ECO:0000259" key="1">
    <source>
        <dbReference type="Pfam" id="PF00717"/>
    </source>
</evidence>
<keyword evidence="2" id="KW-0548">Nucleotidyltransferase</keyword>
<dbReference type="EMBL" id="JALPRF010000012">
    <property type="protein sequence ID" value="MCK8495825.1"/>
    <property type="molecule type" value="Genomic_DNA"/>
</dbReference>
<dbReference type="InterPro" id="IPR039418">
    <property type="entry name" value="LexA-like"/>
</dbReference>
<dbReference type="Pfam" id="PF00717">
    <property type="entry name" value="Peptidase_S24"/>
    <property type="match status" value="1"/>
</dbReference>
<dbReference type="CDD" id="cd06529">
    <property type="entry name" value="S24_LexA-like"/>
    <property type="match status" value="1"/>
</dbReference>
<evidence type="ECO:0000313" key="2">
    <source>
        <dbReference type="EMBL" id="MCK8495825.1"/>
    </source>
</evidence>
<dbReference type="RefSeq" id="WP_248480582.1">
    <property type="nucleotide sequence ID" value="NZ_JALPRF010000012.1"/>
</dbReference>
<dbReference type="InterPro" id="IPR036286">
    <property type="entry name" value="LexA/Signal_pep-like_sf"/>
</dbReference>
<dbReference type="InterPro" id="IPR015927">
    <property type="entry name" value="Peptidase_S24_S26A/B/C"/>
</dbReference>
<organism evidence="2 3">
    <name type="scientific">Spirosoma liriopis</name>
    <dbReference type="NCBI Taxonomy" id="2937440"/>
    <lineage>
        <taxon>Bacteria</taxon>
        <taxon>Pseudomonadati</taxon>
        <taxon>Bacteroidota</taxon>
        <taxon>Cytophagia</taxon>
        <taxon>Cytophagales</taxon>
        <taxon>Cytophagaceae</taxon>
        <taxon>Spirosoma</taxon>
    </lineage>
</organism>
<keyword evidence="2" id="KW-0808">Transferase</keyword>
<evidence type="ECO:0000313" key="3">
    <source>
        <dbReference type="Proteomes" id="UP001202180"/>
    </source>
</evidence>
<name>A0ABT0HUF8_9BACT</name>
<sequence>MQPEKRLRKEGFVKATVDTNLRVPFFLSLVQAGFPSPADNYVERVCDLNDLCITNAEATFFVRAVGDSMEGDHIQEGDVLVVDCSRDATDGKIVVAWANGGNTIKRIHYAGGPSRGEMIVLMPSNPNYEPIYIHPGDDFRLFGVVTFVIHKV</sequence>
<dbReference type="PANTHER" id="PTHR33516:SF2">
    <property type="entry name" value="LEXA REPRESSOR-RELATED"/>
    <property type="match status" value="1"/>
</dbReference>